<evidence type="ECO:0000313" key="3">
    <source>
        <dbReference type="Proteomes" id="UP001159364"/>
    </source>
</evidence>
<reference evidence="2 3" key="1">
    <citation type="submission" date="2021-09" db="EMBL/GenBank/DDBJ databases">
        <title>Genomic insights and catalytic innovation underlie evolution of tropane alkaloids biosynthesis.</title>
        <authorList>
            <person name="Wang Y.-J."/>
            <person name="Tian T."/>
            <person name="Huang J.-P."/>
            <person name="Huang S.-X."/>
        </authorList>
    </citation>
    <scope>NUCLEOTIDE SEQUENCE [LARGE SCALE GENOMIC DNA]</scope>
    <source>
        <strain evidence="2">KIB-2018</strain>
        <tissue evidence="2">Leaf</tissue>
    </source>
</reference>
<evidence type="ECO:0000313" key="2">
    <source>
        <dbReference type="EMBL" id="KAJ8748451.1"/>
    </source>
</evidence>
<dbReference type="EMBL" id="JAIWQS010000012">
    <property type="protein sequence ID" value="KAJ8748451.1"/>
    <property type="molecule type" value="Genomic_DNA"/>
</dbReference>
<gene>
    <name evidence="2" type="ORF">K2173_003346</name>
</gene>
<organism evidence="2 3">
    <name type="scientific">Erythroxylum novogranatense</name>
    <dbReference type="NCBI Taxonomy" id="1862640"/>
    <lineage>
        <taxon>Eukaryota</taxon>
        <taxon>Viridiplantae</taxon>
        <taxon>Streptophyta</taxon>
        <taxon>Embryophyta</taxon>
        <taxon>Tracheophyta</taxon>
        <taxon>Spermatophyta</taxon>
        <taxon>Magnoliopsida</taxon>
        <taxon>eudicotyledons</taxon>
        <taxon>Gunneridae</taxon>
        <taxon>Pentapetalae</taxon>
        <taxon>rosids</taxon>
        <taxon>fabids</taxon>
        <taxon>Malpighiales</taxon>
        <taxon>Erythroxylaceae</taxon>
        <taxon>Erythroxylum</taxon>
    </lineage>
</organism>
<dbReference type="PANTHER" id="PTHR34371:SF2">
    <property type="entry name" value="DUF688 FAMILY PROTEIN"/>
    <property type="match status" value="1"/>
</dbReference>
<dbReference type="PANTHER" id="PTHR34371">
    <property type="entry name" value="OS01G0551000 PROTEIN"/>
    <property type="match status" value="1"/>
</dbReference>
<comment type="caution">
    <text evidence="2">The sequence shown here is derived from an EMBL/GenBank/DDBJ whole genome shotgun (WGS) entry which is preliminary data.</text>
</comment>
<keyword evidence="3" id="KW-1185">Reference proteome</keyword>
<evidence type="ECO:0000256" key="1">
    <source>
        <dbReference type="SAM" id="MobiDB-lite"/>
    </source>
</evidence>
<protein>
    <submittedName>
        <fullName evidence="2">Uncharacterized protein</fullName>
    </submittedName>
</protein>
<name>A0AAV8S8D1_9ROSI</name>
<dbReference type="Proteomes" id="UP001159364">
    <property type="component" value="Linkage Group LG12"/>
</dbReference>
<feature type="region of interest" description="Disordered" evidence="1">
    <location>
        <begin position="52"/>
        <end position="73"/>
    </location>
</feature>
<feature type="region of interest" description="Disordered" evidence="1">
    <location>
        <begin position="21"/>
        <end position="40"/>
    </location>
</feature>
<accession>A0AAV8S8D1</accession>
<dbReference type="AlphaFoldDB" id="A0AAV8S8D1"/>
<sequence length="245" mass="27571">MGSEAKTEPWSTPRLPLLSSQLSHGLVQSPERSGTLSPPLYTSASVPFRWEEEPGKPRHCTTPSNTVDSSPKCLEPPPRLLLDAYIARQPSPITVLDGPYMGRSSRFQSFSFRIIRRERHGSFRRSCSSPQRSQLGATVFNKKGVFGSWRWGTRAFKGKREVVGGSSHVFPSLFDREADNEEEDNNGSKLLKFTKTKRPGSFSAVSHAKPPFWVSSHVFNSFPSETRFFLYSSCFQLLHHETCDS</sequence>
<proteinExistence type="predicted"/>
<feature type="compositionally biased region" description="Polar residues" evidence="1">
    <location>
        <begin position="30"/>
        <end position="40"/>
    </location>
</feature>